<keyword evidence="1" id="KW-0813">Transport</keyword>
<organism evidence="6 7">
    <name type="scientific">Mycoplasma iguanae</name>
    <dbReference type="NCBI Taxonomy" id="292461"/>
    <lineage>
        <taxon>Bacteria</taxon>
        <taxon>Bacillati</taxon>
        <taxon>Mycoplasmatota</taxon>
        <taxon>Mollicutes</taxon>
        <taxon>Mycoplasmataceae</taxon>
        <taxon>Mycoplasma</taxon>
    </lineage>
</organism>
<accession>A0ABY5R958</accession>
<dbReference type="InterPro" id="IPR003593">
    <property type="entry name" value="AAA+_ATPase"/>
</dbReference>
<keyword evidence="3 6" id="KW-0067">ATP-binding</keyword>
<sequence>MNEEIVKKKKNTNEEKYLINLVDVVKEFKDKRVLNNINLKIKKGEFVTILGPSGSGKTTILRLLGGFEWTTRGEIKINGLDIKDLPPYKRNISTIFQDYALFSHLDVSGNIKYGLKLKRYPKENVDPAIYKKLEQLKTKWQQKAQEKIAQIEKLQDEYESALKDKTLPKRKIQKYQSWLDDSDFKYSHWENYPFAKEESFYKKYLTRKITKKEMQDEITKMIDLVGLTGSENKSISELSGGMRQRVALARSLVIEPNILLLDEPLSALDAKIRQKMQQLLRSIQQKMGITFIFITHDQDEALELSDRVAIIRDGEIEQFDDPKTIYDYPVNKWVANFIGDSNLFSAKFLGDKKVLLLGKEIPTIHTEFKPNEEVDCLIRPEDLKISKTKGYFDGEVVKSVYKGSYYFIDVKTAAQTFYIETTENYKIGENVKINWDIDSLHVMQKDHKGFEKDEL</sequence>
<proteinExistence type="predicted"/>
<evidence type="ECO:0000256" key="3">
    <source>
        <dbReference type="ARBA" id="ARBA00022840"/>
    </source>
</evidence>
<dbReference type="Gene3D" id="3.40.50.300">
    <property type="entry name" value="P-loop containing nucleotide triphosphate hydrolases"/>
    <property type="match status" value="2"/>
</dbReference>
<dbReference type="PROSITE" id="PS50893">
    <property type="entry name" value="ABC_TRANSPORTER_2"/>
    <property type="match status" value="1"/>
</dbReference>
<dbReference type="InterPro" id="IPR017871">
    <property type="entry name" value="ABC_transporter-like_CS"/>
</dbReference>
<dbReference type="InterPro" id="IPR003439">
    <property type="entry name" value="ABC_transporter-like_ATP-bd"/>
</dbReference>
<dbReference type="Pfam" id="PF08402">
    <property type="entry name" value="TOBE_2"/>
    <property type="match status" value="1"/>
</dbReference>
<dbReference type="GO" id="GO:0005524">
    <property type="term" value="F:ATP binding"/>
    <property type="evidence" value="ECO:0007669"/>
    <property type="project" value="UniProtKB-KW"/>
</dbReference>
<protein>
    <submittedName>
        <fullName evidence="6">ABC transporter ATP-binding protein</fullName>
    </submittedName>
</protein>
<dbReference type="SMART" id="SM00382">
    <property type="entry name" value="AAA"/>
    <property type="match status" value="1"/>
</dbReference>
<dbReference type="PROSITE" id="PS00211">
    <property type="entry name" value="ABC_TRANSPORTER_1"/>
    <property type="match status" value="1"/>
</dbReference>
<dbReference type="SUPFAM" id="SSF52540">
    <property type="entry name" value="P-loop containing nucleoside triphosphate hydrolases"/>
    <property type="match status" value="1"/>
</dbReference>
<dbReference type="EMBL" id="CP102734">
    <property type="protein sequence ID" value="UVD81989.1"/>
    <property type="molecule type" value="Genomic_DNA"/>
</dbReference>
<dbReference type="SUPFAM" id="SSF50331">
    <property type="entry name" value="MOP-like"/>
    <property type="match status" value="1"/>
</dbReference>
<evidence type="ECO:0000256" key="2">
    <source>
        <dbReference type="ARBA" id="ARBA00022741"/>
    </source>
</evidence>
<dbReference type="Pfam" id="PF00005">
    <property type="entry name" value="ABC_tran"/>
    <property type="match status" value="1"/>
</dbReference>
<feature type="domain" description="ABC transporter" evidence="5">
    <location>
        <begin position="19"/>
        <end position="338"/>
    </location>
</feature>
<dbReference type="Proteomes" id="UP001059252">
    <property type="component" value="Chromosome"/>
</dbReference>
<dbReference type="PANTHER" id="PTHR42781">
    <property type="entry name" value="SPERMIDINE/PUTRESCINE IMPORT ATP-BINDING PROTEIN POTA"/>
    <property type="match status" value="1"/>
</dbReference>
<dbReference type="InterPro" id="IPR008995">
    <property type="entry name" value="Mo/tungstate-bd_C_term_dom"/>
</dbReference>
<dbReference type="InterPro" id="IPR050093">
    <property type="entry name" value="ABC_SmlMolc_Importer"/>
</dbReference>
<evidence type="ECO:0000256" key="4">
    <source>
        <dbReference type="SAM" id="Coils"/>
    </source>
</evidence>
<keyword evidence="7" id="KW-1185">Reference proteome</keyword>
<evidence type="ECO:0000313" key="7">
    <source>
        <dbReference type="Proteomes" id="UP001059252"/>
    </source>
</evidence>
<gene>
    <name evidence="6" type="ORF">NV226_01630</name>
</gene>
<keyword evidence="4" id="KW-0175">Coiled coil</keyword>
<evidence type="ECO:0000256" key="1">
    <source>
        <dbReference type="ARBA" id="ARBA00022448"/>
    </source>
</evidence>
<keyword evidence="2" id="KW-0547">Nucleotide-binding</keyword>
<name>A0ABY5R958_9MOLU</name>
<dbReference type="Gene3D" id="2.40.50.100">
    <property type="match status" value="1"/>
</dbReference>
<dbReference type="RefSeq" id="WP_258211163.1">
    <property type="nucleotide sequence ID" value="NZ_CP102734.1"/>
</dbReference>
<dbReference type="InterPro" id="IPR013611">
    <property type="entry name" value="Transp-assoc_OB_typ2"/>
</dbReference>
<dbReference type="InterPro" id="IPR027417">
    <property type="entry name" value="P-loop_NTPase"/>
</dbReference>
<dbReference type="PANTHER" id="PTHR42781:SF4">
    <property type="entry name" value="SPERMIDINE_PUTRESCINE IMPORT ATP-BINDING PROTEIN POTA"/>
    <property type="match status" value="1"/>
</dbReference>
<evidence type="ECO:0000313" key="6">
    <source>
        <dbReference type="EMBL" id="UVD81989.1"/>
    </source>
</evidence>
<evidence type="ECO:0000259" key="5">
    <source>
        <dbReference type="PROSITE" id="PS50893"/>
    </source>
</evidence>
<reference evidence="6" key="1">
    <citation type="submission" date="2022-08" db="EMBL/GenBank/DDBJ databases">
        <title>Complete genome of Mycoplasma iguanae type strain 2327.</title>
        <authorList>
            <person name="Spergser J."/>
        </authorList>
    </citation>
    <scope>NUCLEOTIDE SEQUENCE</scope>
    <source>
        <strain evidence="6">2327</strain>
    </source>
</reference>
<feature type="coiled-coil region" evidence="4">
    <location>
        <begin position="130"/>
        <end position="164"/>
    </location>
</feature>